<sequence length="577" mass="64997">MDEILKPFHLLTLQSKHVTNIQDLPVDILFQIFSELDVDHLLALRRTCRTIEAATRDRSVWHSALSAHFLQRGLPIPGLHHDHDKEEETILKLTASELERLVVRAHRFWTNWTSAQPTSFSHVHLVPTRRLWSNTGSRNLSVEFLRGWSGRYLMTLTLFDSSTDRENRRYSFECWDLSLQQPKPIAELLVAGLLGYAINDVPGSTHVLAVTRRESRTNQLITTIYTIDFTTPGVDPWFRRTSEFNSFRTMLGLHGSRLIVTDTDQEVRIMDVDSGRLSYSLTVPIIHADTTLRLPEHHCLEYEFVDSFVLTFCKQWIFLYHLPSSDVASRALAAATESEPLRIEPIAKYKWRWRIDTLSISPRRHPAGPSSGPPNIDILMRFDTWYPWPVNLLHHFTLPVNPAFSHSTFDPTEPSTFPYLASPTDSPFIVHQLASPVRLFTPSDMVLAPYGTALWLDASTDPTTLSQAGDHGQRIASKVLTLMPLPKPRAGLDSSQDDHVSPGLGSGGMDPELASAIALESDSQTARAGEAGRHVSVLHVQETHELWSRLAVNEEEGQVAVGYVDGRVSVYSYAPPA</sequence>
<gene>
    <name evidence="3" type="ORF">L227DRAFT_535352</name>
</gene>
<protein>
    <recommendedName>
        <fullName evidence="2">F-box domain-containing protein</fullName>
    </recommendedName>
</protein>
<accession>A0A5C2RRZ4</accession>
<dbReference type="OrthoDB" id="3193353at2759"/>
<proteinExistence type="predicted"/>
<evidence type="ECO:0000313" key="3">
    <source>
        <dbReference type="EMBL" id="RPD53930.1"/>
    </source>
</evidence>
<evidence type="ECO:0000259" key="2">
    <source>
        <dbReference type="PROSITE" id="PS50181"/>
    </source>
</evidence>
<evidence type="ECO:0000313" key="4">
    <source>
        <dbReference type="Proteomes" id="UP000313359"/>
    </source>
</evidence>
<reference evidence="3" key="1">
    <citation type="journal article" date="2018" name="Genome Biol. Evol.">
        <title>Genomics and development of Lentinus tigrinus, a white-rot wood-decaying mushroom with dimorphic fruiting bodies.</title>
        <authorList>
            <person name="Wu B."/>
            <person name="Xu Z."/>
            <person name="Knudson A."/>
            <person name="Carlson A."/>
            <person name="Chen N."/>
            <person name="Kovaka S."/>
            <person name="LaButti K."/>
            <person name="Lipzen A."/>
            <person name="Pennachio C."/>
            <person name="Riley R."/>
            <person name="Schakwitz W."/>
            <person name="Umezawa K."/>
            <person name="Ohm R.A."/>
            <person name="Grigoriev I.V."/>
            <person name="Nagy L.G."/>
            <person name="Gibbons J."/>
            <person name="Hibbett D."/>
        </authorList>
    </citation>
    <scope>NUCLEOTIDE SEQUENCE [LARGE SCALE GENOMIC DNA]</scope>
    <source>
        <strain evidence="3">ALCF2SS1-6</strain>
    </source>
</reference>
<organism evidence="3 4">
    <name type="scientific">Lentinus tigrinus ALCF2SS1-6</name>
    <dbReference type="NCBI Taxonomy" id="1328759"/>
    <lineage>
        <taxon>Eukaryota</taxon>
        <taxon>Fungi</taxon>
        <taxon>Dikarya</taxon>
        <taxon>Basidiomycota</taxon>
        <taxon>Agaricomycotina</taxon>
        <taxon>Agaricomycetes</taxon>
        <taxon>Polyporales</taxon>
        <taxon>Polyporaceae</taxon>
        <taxon>Lentinus</taxon>
    </lineage>
</organism>
<dbReference type="InterPro" id="IPR036047">
    <property type="entry name" value="F-box-like_dom_sf"/>
</dbReference>
<feature type="domain" description="F-box" evidence="2">
    <location>
        <begin position="18"/>
        <end position="64"/>
    </location>
</feature>
<dbReference type="SUPFAM" id="SSF81383">
    <property type="entry name" value="F-box domain"/>
    <property type="match status" value="1"/>
</dbReference>
<evidence type="ECO:0000256" key="1">
    <source>
        <dbReference type="SAM" id="MobiDB-lite"/>
    </source>
</evidence>
<dbReference type="AlphaFoldDB" id="A0A5C2RRZ4"/>
<dbReference type="InterPro" id="IPR001810">
    <property type="entry name" value="F-box_dom"/>
</dbReference>
<keyword evidence="4" id="KW-1185">Reference proteome</keyword>
<feature type="region of interest" description="Disordered" evidence="1">
    <location>
        <begin position="487"/>
        <end position="506"/>
    </location>
</feature>
<dbReference type="EMBL" id="ML122313">
    <property type="protein sequence ID" value="RPD53930.1"/>
    <property type="molecule type" value="Genomic_DNA"/>
</dbReference>
<dbReference type="STRING" id="1328759.A0A5C2RRZ4"/>
<dbReference type="PROSITE" id="PS50181">
    <property type="entry name" value="FBOX"/>
    <property type="match status" value="1"/>
</dbReference>
<dbReference type="SMART" id="SM00256">
    <property type="entry name" value="FBOX"/>
    <property type="match status" value="1"/>
</dbReference>
<dbReference type="Proteomes" id="UP000313359">
    <property type="component" value="Unassembled WGS sequence"/>
</dbReference>
<name>A0A5C2RRZ4_9APHY</name>
<dbReference type="Gene3D" id="1.20.1280.50">
    <property type="match status" value="1"/>
</dbReference>
<dbReference type="Pfam" id="PF12937">
    <property type="entry name" value="F-box-like"/>
    <property type="match status" value="1"/>
</dbReference>